<accession>A0A4Y5FFK3</accession>
<dbReference type="EMBL" id="MK504446">
    <property type="protein sequence ID" value="QBJ03882.1"/>
    <property type="molecule type" value="Genomic_DNA"/>
</dbReference>
<name>A0A4Y5FFK3_9CAUD</name>
<keyword evidence="2" id="KW-1185">Reference proteome</keyword>
<proteinExistence type="predicted"/>
<organism evidence="1 2">
    <name type="scientific">Lactobacillus phage SAC12B</name>
    <dbReference type="NCBI Taxonomy" id="2510941"/>
    <lineage>
        <taxon>Viruses</taxon>
        <taxon>Duplodnaviria</taxon>
        <taxon>Heunggongvirae</taxon>
        <taxon>Uroviricota</taxon>
        <taxon>Caudoviricetes</taxon>
        <taxon>Herelleviridae</taxon>
        <taxon>Tybeckvirus</taxon>
        <taxon>Tybeckvirus SAC12B</taxon>
    </lineage>
</organism>
<reference evidence="1" key="1">
    <citation type="submission" date="2019-02" db="EMBL/GenBank/DDBJ databases">
        <title>Isolation of virulent Lactobacillus brevis phages.</title>
        <authorList>
            <person name="Feyereisen M."/>
            <person name="Mahony J."/>
            <person name="O'Sullivan T."/>
            <person name="van Sinderen D."/>
        </authorList>
    </citation>
    <scope>NUCLEOTIDE SEQUENCE [LARGE SCALE GENOMIC DNA]</scope>
</reference>
<dbReference type="Proteomes" id="UP000306187">
    <property type="component" value="Segment"/>
</dbReference>
<evidence type="ECO:0000313" key="1">
    <source>
        <dbReference type="EMBL" id="QBJ03882.1"/>
    </source>
</evidence>
<protein>
    <submittedName>
        <fullName evidence="1">Uncharacterized protein</fullName>
    </submittedName>
</protein>
<sequence>MTDIKIDFVKNSSGNYDFKVVQNGKLLFKKEYSATVKDEMGLSQVKVFSGFSHYLQDLADKELEKNPDFHWNSFADFKRFEGSKTQHNFWEHESEYIELPDA</sequence>
<gene>
    <name evidence="1" type="ORF">SAC12B_0093</name>
</gene>
<evidence type="ECO:0000313" key="2">
    <source>
        <dbReference type="Proteomes" id="UP000306187"/>
    </source>
</evidence>